<sequence length="162" mass="17687">MHSSRRRGGNSTVQTITTVQEIRALVDSSSPTPQSPRSKLPILSTDYLSNQRELAHGSSLCLATVAQTGQTVLLDLTTYQEDVDHDIVLNTTIVLSLPKQASPLTLRSLLQQQQQQQEGEEEEESSSNASLDAKLQIGKSLSRTVLSLHTANFVYKTSGPKL</sequence>
<keyword evidence="3" id="KW-1185">Reference proteome</keyword>
<evidence type="ECO:0000313" key="2">
    <source>
        <dbReference type="EMBL" id="PGH35442.1"/>
    </source>
</evidence>
<reference evidence="2 3" key="1">
    <citation type="submission" date="2017-10" db="EMBL/GenBank/DDBJ databases">
        <title>Comparative genomics in systemic dimorphic fungi from Ajellomycetaceae.</title>
        <authorList>
            <person name="Munoz J.F."/>
            <person name="Mcewen J.G."/>
            <person name="Clay O.K."/>
            <person name="Cuomo C.A."/>
        </authorList>
    </citation>
    <scope>NUCLEOTIDE SEQUENCE [LARGE SCALE GENOMIC DNA]</scope>
    <source>
        <strain evidence="2 3">UAMH4076</strain>
    </source>
</reference>
<dbReference type="AlphaFoldDB" id="A0A2B7ZR22"/>
<name>A0A2B7ZR22_9EURO</name>
<comment type="caution">
    <text evidence="2">The sequence shown here is derived from an EMBL/GenBank/DDBJ whole genome shotgun (WGS) entry which is preliminary data.</text>
</comment>
<proteinExistence type="predicted"/>
<dbReference type="EMBL" id="PDND01000022">
    <property type="protein sequence ID" value="PGH35442.1"/>
    <property type="molecule type" value="Genomic_DNA"/>
</dbReference>
<dbReference type="Proteomes" id="UP000226031">
    <property type="component" value="Unassembled WGS sequence"/>
</dbReference>
<protein>
    <submittedName>
        <fullName evidence="2">Uncharacterized protein</fullName>
    </submittedName>
</protein>
<accession>A0A2B7ZR22</accession>
<gene>
    <name evidence="2" type="ORF">GX50_01780</name>
</gene>
<evidence type="ECO:0000313" key="3">
    <source>
        <dbReference type="Proteomes" id="UP000226031"/>
    </source>
</evidence>
<evidence type="ECO:0000256" key="1">
    <source>
        <dbReference type="SAM" id="MobiDB-lite"/>
    </source>
</evidence>
<organism evidence="2 3">
    <name type="scientific">[Emmonsia] crescens</name>
    <dbReference type="NCBI Taxonomy" id="73230"/>
    <lineage>
        <taxon>Eukaryota</taxon>
        <taxon>Fungi</taxon>
        <taxon>Dikarya</taxon>
        <taxon>Ascomycota</taxon>
        <taxon>Pezizomycotina</taxon>
        <taxon>Eurotiomycetes</taxon>
        <taxon>Eurotiomycetidae</taxon>
        <taxon>Onygenales</taxon>
        <taxon>Ajellomycetaceae</taxon>
        <taxon>Emergomyces</taxon>
    </lineage>
</organism>
<feature type="region of interest" description="Disordered" evidence="1">
    <location>
        <begin position="111"/>
        <end position="131"/>
    </location>
</feature>
<dbReference type="STRING" id="73230.A0A2B7ZR22"/>